<feature type="transmembrane region" description="Helical" evidence="5">
    <location>
        <begin position="69"/>
        <end position="88"/>
    </location>
</feature>
<keyword evidence="7" id="KW-1185">Reference proteome</keyword>
<comment type="subcellular location">
    <subcellularLocation>
        <location evidence="1">Membrane</location>
        <topology evidence="1">Multi-pass membrane protein</topology>
    </subcellularLocation>
</comment>
<sequence length="519" mass="56861">MFSAGTFNFAVATAAALIMLIPVGMATVWLGIIKGESPCILCGQERFGMVLIALSALFILRYGPHRKYYAMLILAAFFYLYTTVRHWSNFFVFDTNQGLAESVLGAHTYTWGVFTYWVVLACAGIGLFWLGRNEKLREQFGARRPTAQPISRYAKVVGVVIIIITLLNSAQFFVINGPPPFSGTGCGSGRCPQRFTWDITKTAPNWRMEVWERFKMPTLDGHSPDMVHIPGVHQVSGLKTGSAEGSPMAPTGKLEVLDSTPLGFEATGQFGQGRAGGIAYDEDSGLFGIVSTAGGLYYTNDDFVTVEASAIIDRVNGWDITHTADAMFFGPGKLVAMAWNKTLYGSELLPPDEVDPDEAWMDYLESTGNLGSAFGVKQRMRLVTTRAKAAFSLAVAKDDTSDGYLLVSVPSKKNKSIVIAQYGKNHKLVREGVLKANDEDMKVEDYYPVSAEIADGKLYVLSKTYQSLLVVDPKTNVLEATYELPEIGDYHGLTVKDGVFYILSDVDGKDTVFTVSMPK</sequence>
<feature type="transmembrane region" description="Helical" evidence="5">
    <location>
        <begin position="152"/>
        <end position="174"/>
    </location>
</feature>
<accession>A0A1Q5PX29</accession>
<feature type="transmembrane region" description="Helical" evidence="5">
    <location>
        <begin position="7"/>
        <end position="32"/>
    </location>
</feature>
<evidence type="ECO:0008006" key="8">
    <source>
        <dbReference type="Google" id="ProtNLM"/>
    </source>
</evidence>
<proteinExistence type="predicted"/>
<dbReference type="Pfam" id="PF02600">
    <property type="entry name" value="DsbB"/>
    <property type="match status" value="1"/>
</dbReference>
<dbReference type="GO" id="GO:0016020">
    <property type="term" value="C:membrane"/>
    <property type="evidence" value="ECO:0007669"/>
    <property type="project" value="UniProtKB-SubCell"/>
</dbReference>
<dbReference type="SUPFAM" id="SSF158442">
    <property type="entry name" value="DsbB-like"/>
    <property type="match status" value="1"/>
</dbReference>
<keyword evidence="4 5" id="KW-0472">Membrane</keyword>
<dbReference type="Gene3D" id="1.20.1550.10">
    <property type="entry name" value="DsbB-like"/>
    <property type="match status" value="1"/>
</dbReference>
<evidence type="ECO:0000256" key="2">
    <source>
        <dbReference type="ARBA" id="ARBA00022692"/>
    </source>
</evidence>
<keyword evidence="2 5" id="KW-0812">Transmembrane</keyword>
<dbReference type="InterPro" id="IPR003752">
    <property type="entry name" value="DiS_bond_form_DsbB/BdbC"/>
</dbReference>
<dbReference type="AlphaFoldDB" id="A0A1Q5PX29"/>
<evidence type="ECO:0000313" key="6">
    <source>
        <dbReference type="EMBL" id="OKL51975.1"/>
    </source>
</evidence>
<dbReference type="Proteomes" id="UP000185628">
    <property type="component" value="Unassembled WGS sequence"/>
</dbReference>
<evidence type="ECO:0000313" key="7">
    <source>
        <dbReference type="Proteomes" id="UP000185628"/>
    </source>
</evidence>
<feature type="transmembrane region" description="Helical" evidence="5">
    <location>
        <begin position="44"/>
        <end position="62"/>
    </location>
</feature>
<name>A0A1Q5PX29_9ACTO</name>
<comment type="caution">
    <text evidence="6">The sequence shown here is derived from an EMBL/GenBank/DDBJ whole genome shotgun (WGS) entry which is preliminary data.</text>
</comment>
<evidence type="ECO:0000256" key="1">
    <source>
        <dbReference type="ARBA" id="ARBA00004141"/>
    </source>
</evidence>
<feature type="transmembrane region" description="Helical" evidence="5">
    <location>
        <begin position="108"/>
        <end position="131"/>
    </location>
</feature>
<evidence type="ECO:0000256" key="4">
    <source>
        <dbReference type="ARBA" id="ARBA00023136"/>
    </source>
</evidence>
<dbReference type="GO" id="GO:0015035">
    <property type="term" value="F:protein-disulfide reductase activity"/>
    <property type="evidence" value="ECO:0007669"/>
    <property type="project" value="InterPro"/>
</dbReference>
<evidence type="ECO:0000256" key="5">
    <source>
        <dbReference type="SAM" id="Phobius"/>
    </source>
</evidence>
<dbReference type="GO" id="GO:0006457">
    <property type="term" value="P:protein folding"/>
    <property type="evidence" value="ECO:0007669"/>
    <property type="project" value="InterPro"/>
</dbReference>
<evidence type="ECO:0000256" key="3">
    <source>
        <dbReference type="ARBA" id="ARBA00022989"/>
    </source>
</evidence>
<organism evidence="6 7">
    <name type="scientific">Bowdeniella nasicola</name>
    <dbReference type="NCBI Taxonomy" id="208480"/>
    <lineage>
        <taxon>Bacteria</taxon>
        <taxon>Bacillati</taxon>
        <taxon>Actinomycetota</taxon>
        <taxon>Actinomycetes</taxon>
        <taxon>Actinomycetales</taxon>
        <taxon>Actinomycetaceae</taxon>
        <taxon>Bowdeniella</taxon>
    </lineage>
</organism>
<reference evidence="7" key="1">
    <citation type="submission" date="2016-12" db="EMBL/GenBank/DDBJ databases">
        <authorList>
            <person name="Meng X."/>
        </authorList>
    </citation>
    <scope>NUCLEOTIDE SEQUENCE [LARGE SCALE GENOMIC DNA]</scope>
    <source>
        <strain evidence="7">DSM 19116</strain>
    </source>
</reference>
<keyword evidence="3 5" id="KW-1133">Transmembrane helix</keyword>
<gene>
    <name evidence="6" type="ORF">BSZ39_12650</name>
</gene>
<dbReference type="InterPro" id="IPR023380">
    <property type="entry name" value="DsbB-like_sf"/>
</dbReference>
<protein>
    <recommendedName>
        <fullName evidence="8">Disulfide bond formation protein DsbB</fullName>
    </recommendedName>
</protein>
<dbReference type="EMBL" id="MQVR01000143">
    <property type="protein sequence ID" value="OKL51975.1"/>
    <property type="molecule type" value="Genomic_DNA"/>
</dbReference>